<organism evidence="3 4">
    <name type="scientific">Actinopolyspora mortivallis</name>
    <dbReference type="NCBI Taxonomy" id="33906"/>
    <lineage>
        <taxon>Bacteria</taxon>
        <taxon>Bacillati</taxon>
        <taxon>Actinomycetota</taxon>
        <taxon>Actinomycetes</taxon>
        <taxon>Actinopolysporales</taxon>
        <taxon>Actinopolysporaceae</taxon>
        <taxon>Actinopolyspora</taxon>
    </lineage>
</organism>
<sequence>MNVETPVSDRPLPCGHRTGELLDYHLDGENTALEQHLATCPHCRAELAEIAERWGAVRRAAETPVRAPEGLLERTLAVLRESRDHETGEWVELQQERGRLYIRPTATVSLTRGLVRRILRETPELALLSCVPEGRVLRVDLVATYPAAAGRLLPELRQRIEAGLVEHLGVSAPEITVRLADVAPPARNEHER</sequence>
<name>A0A2T0H169_ACTMO</name>
<dbReference type="Gene3D" id="1.10.10.1320">
    <property type="entry name" value="Anti-sigma factor, zinc-finger domain"/>
    <property type="match status" value="1"/>
</dbReference>
<keyword evidence="4" id="KW-1185">Reference proteome</keyword>
<evidence type="ECO:0000256" key="1">
    <source>
        <dbReference type="ARBA" id="ARBA00023015"/>
    </source>
</evidence>
<evidence type="ECO:0000256" key="2">
    <source>
        <dbReference type="ARBA" id="ARBA00023163"/>
    </source>
</evidence>
<evidence type="ECO:0008006" key="5">
    <source>
        <dbReference type="Google" id="ProtNLM"/>
    </source>
</evidence>
<comment type="caution">
    <text evidence="3">The sequence shown here is derived from an EMBL/GenBank/DDBJ whole genome shotgun (WGS) entry which is preliminary data.</text>
</comment>
<accession>A0A2T0H169</accession>
<evidence type="ECO:0000313" key="3">
    <source>
        <dbReference type="EMBL" id="PRW65087.1"/>
    </source>
</evidence>
<evidence type="ECO:0000313" key="4">
    <source>
        <dbReference type="Proteomes" id="UP000239352"/>
    </source>
</evidence>
<dbReference type="RefSeq" id="WP_106111961.1">
    <property type="nucleotide sequence ID" value="NZ_PVSR01000001.1"/>
</dbReference>
<keyword evidence="2" id="KW-0804">Transcription</keyword>
<dbReference type="AlphaFoldDB" id="A0A2T0H169"/>
<protein>
    <recommendedName>
        <fullName evidence="5">Zinc-finger domain-containing protein</fullName>
    </recommendedName>
</protein>
<keyword evidence="1" id="KW-0805">Transcription regulation</keyword>
<gene>
    <name evidence="3" type="ORF">CEP50_00685</name>
</gene>
<dbReference type="InParanoid" id="A0A2T0H169"/>
<dbReference type="InterPro" id="IPR041916">
    <property type="entry name" value="Anti_sigma_zinc_sf"/>
</dbReference>
<dbReference type="Proteomes" id="UP000239352">
    <property type="component" value="Unassembled WGS sequence"/>
</dbReference>
<proteinExistence type="predicted"/>
<dbReference type="STRING" id="1050202.GCA_000384035_00992"/>
<dbReference type="EMBL" id="PVSR01000001">
    <property type="protein sequence ID" value="PRW65087.1"/>
    <property type="molecule type" value="Genomic_DNA"/>
</dbReference>
<reference evidence="3 4" key="1">
    <citation type="submission" date="2018-03" db="EMBL/GenBank/DDBJ databases">
        <title>Actinopolyspora mortivallis from Sahara, screening for active biomolecules.</title>
        <authorList>
            <person name="Selama O."/>
            <person name="Wellington E.M.H."/>
            <person name="Hacene H."/>
        </authorList>
    </citation>
    <scope>NUCLEOTIDE SEQUENCE [LARGE SCALE GENOMIC DNA]</scope>
    <source>
        <strain evidence="3 4">M5A</strain>
    </source>
</reference>